<evidence type="ECO:0000256" key="2">
    <source>
        <dbReference type="ARBA" id="ARBA00022857"/>
    </source>
</evidence>
<keyword evidence="4 5" id="KW-0413">Isomerase</keyword>
<keyword evidence="5" id="KW-0511">Multifunctional enzyme</keyword>
<dbReference type="InterPro" id="IPR001509">
    <property type="entry name" value="Epimerase_deHydtase"/>
</dbReference>
<dbReference type="InterPro" id="IPR028614">
    <property type="entry name" value="GDP_fucose/colitose_synth"/>
</dbReference>
<dbReference type="Gene3D" id="3.40.50.720">
    <property type="entry name" value="NAD(P)-binding Rossmann-like Domain"/>
    <property type="match status" value="1"/>
</dbReference>
<dbReference type="PANTHER" id="PTHR43238">
    <property type="entry name" value="GDP-L-FUCOSE SYNTHASE"/>
    <property type="match status" value="1"/>
</dbReference>
<reference evidence="7 8" key="1">
    <citation type="journal article" date="2011" name="J. Microbiol.">
        <title>Complete genome of Leptospirillum ferriphilum ML-04 provides insight into its physiology and environmental adaptation.</title>
        <authorList>
            <person name="Mi S."/>
            <person name="Song J."/>
            <person name="Lin J."/>
            <person name="Che Y."/>
            <person name="Zheng H."/>
            <person name="Lin J."/>
        </authorList>
    </citation>
    <scope>NUCLEOTIDE SEQUENCE [LARGE SCALE GENOMIC DNA]</scope>
    <source>
        <strain evidence="7 8">ML-04</strain>
    </source>
</reference>
<evidence type="ECO:0000256" key="3">
    <source>
        <dbReference type="ARBA" id="ARBA00023002"/>
    </source>
</evidence>
<dbReference type="AlphaFoldDB" id="J9ZEA2"/>
<keyword evidence="3 5" id="KW-0560">Oxidoreductase</keyword>
<dbReference type="HOGENOM" id="CLU_007383_18_0_0"/>
<comment type="pathway">
    <text evidence="5">Nucleotide-sugar biosynthesis; GDP-L-fucose biosynthesis via de novo pathway; GDP-L-fucose from GDP-alpha-D-mannose: step 2/2.</text>
</comment>
<protein>
    <recommendedName>
        <fullName evidence="5">GDP-L-fucose synthase</fullName>
        <ecNumber evidence="5">1.1.1.271</ecNumber>
    </recommendedName>
    <alternativeName>
        <fullName evidence="5">GDP-4-keto-6-deoxy-D-mannose-3,5-epimerase-4-reductase</fullName>
    </alternativeName>
</protein>
<dbReference type="InterPro" id="IPR036291">
    <property type="entry name" value="NAD(P)-bd_dom_sf"/>
</dbReference>
<dbReference type="PATRIC" id="fig|1048260.3.peg.1910"/>
<dbReference type="EMBL" id="CP002919">
    <property type="protein sequence ID" value="AFS53972.1"/>
    <property type="molecule type" value="Genomic_DNA"/>
</dbReference>
<dbReference type="HAMAP" id="MF_00956">
    <property type="entry name" value="GDP_fucose_synth"/>
    <property type="match status" value="1"/>
</dbReference>
<proteinExistence type="inferred from homology"/>
<dbReference type="RefSeq" id="WP_014961477.1">
    <property type="nucleotide sequence ID" value="NC_018649.1"/>
</dbReference>
<dbReference type="SUPFAM" id="SSF51735">
    <property type="entry name" value="NAD(P)-binding Rossmann-fold domains"/>
    <property type="match status" value="1"/>
</dbReference>
<evidence type="ECO:0000313" key="8">
    <source>
        <dbReference type="Proteomes" id="UP000006177"/>
    </source>
</evidence>
<evidence type="ECO:0000256" key="5">
    <source>
        <dbReference type="HAMAP-Rule" id="MF_00956"/>
    </source>
</evidence>
<feature type="domain" description="NAD-dependent epimerase/dehydratase" evidence="6">
    <location>
        <begin position="9"/>
        <end position="242"/>
    </location>
</feature>
<sequence>MSLTKNSRILVLGASGMIGSACVRWLKLHGYDKIESPSRSELDLFSMENVRHYFHSHSPEFIILAAGRVGGIIENSTRGFDLLRDNLIIQQNVILSAIQSGVEKCVYFGSSCMYPRQAEQPMKEDFLLTGKPEETSLPYAISKLSGVHMCLSYNKQFGKSLFLPVIPNSTYGPQDDFDPKTAHVLSSLLFRFHHARKTNASEVTLWGSGNPRREFIFSEDVASAVFYLLENAPATDMPLNIGSGKDYSIRELAEAIKDITGFRGSIKWDTSKPDGAPRKLLDSSRINALGWKPVTSLKNGIQKTYDWFLENELPIQKGSSS</sequence>
<dbReference type="GO" id="GO:0070401">
    <property type="term" value="F:NADP+ binding"/>
    <property type="evidence" value="ECO:0007669"/>
    <property type="project" value="UniProtKB-UniRule"/>
</dbReference>
<feature type="site" description="Important for catalytic activity" evidence="5">
    <location>
        <position position="112"/>
    </location>
</feature>
<dbReference type="Gene3D" id="3.90.25.10">
    <property type="entry name" value="UDP-galactose 4-epimerase, domain 1"/>
    <property type="match status" value="1"/>
</dbReference>
<dbReference type="GO" id="GO:0050577">
    <property type="term" value="F:GDP-L-fucose synthase activity"/>
    <property type="evidence" value="ECO:0007669"/>
    <property type="project" value="UniProtKB-UniRule"/>
</dbReference>
<comment type="caution">
    <text evidence="5">Lacks conserved residue(s) required for the propagation of feature annotation.</text>
</comment>
<evidence type="ECO:0000256" key="4">
    <source>
        <dbReference type="ARBA" id="ARBA00023235"/>
    </source>
</evidence>
<keyword evidence="2 5" id="KW-0521">NADP</keyword>
<accession>J9ZEA2</accession>
<dbReference type="Proteomes" id="UP000006177">
    <property type="component" value="Chromosome"/>
</dbReference>
<dbReference type="UniPathway" id="UPA00128">
    <property type="reaction ID" value="UER00191"/>
</dbReference>
<organism evidence="7 8">
    <name type="scientific">Leptospirillum ferriphilum (strain ML-04)</name>
    <dbReference type="NCBI Taxonomy" id="1048260"/>
    <lineage>
        <taxon>Bacteria</taxon>
        <taxon>Pseudomonadati</taxon>
        <taxon>Nitrospirota</taxon>
        <taxon>Nitrospiria</taxon>
        <taxon>Nitrospirales</taxon>
        <taxon>Nitrospiraceae</taxon>
        <taxon>Leptospirillum</taxon>
    </lineage>
</organism>
<feature type="binding site" evidence="5">
    <location>
        <position position="206"/>
    </location>
    <ligand>
        <name>substrate</name>
    </ligand>
</feature>
<gene>
    <name evidence="5" type="primary">fcl</name>
    <name evidence="7" type="ordered locus">LFML04_1772</name>
</gene>
<feature type="binding site" evidence="5">
    <location>
        <position position="143"/>
    </location>
    <ligand>
        <name>NADP(+)</name>
        <dbReference type="ChEBI" id="CHEBI:58349"/>
    </ligand>
</feature>
<name>J9ZEA2_LEPFM</name>
<dbReference type="PANTHER" id="PTHR43238:SF1">
    <property type="entry name" value="GDP-L-FUCOSE SYNTHASE"/>
    <property type="match status" value="1"/>
</dbReference>
<dbReference type="GO" id="GO:0042351">
    <property type="term" value="P:'de novo' GDP-L-fucose biosynthetic process"/>
    <property type="evidence" value="ECO:0007669"/>
    <property type="project" value="UniProtKB-UniRule"/>
</dbReference>
<dbReference type="EC" id="1.1.1.271" evidence="5"/>
<comment type="similarity">
    <text evidence="1 5">Belongs to the NAD(P)-dependent epimerase/dehydratase family. Fucose synthase subfamily.</text>
</comment>
<feature type="binding site" evidence="5">
    <location>
        <position position="274"/>
    </location>
    <ligand>
        <name>substrate</name>
    </ligand>
</feature>
<dbReference type="KEGG" id="lfi:LFML04_1772"/>
<feature type="site" description="Important for catalytic activity" evidence="5">
    <location>
        <position position="110"/>
    </location>
</feature>
<comment type="catalytic activity">
    <reaction evidence="5">
        <text>GDP-beta-L-fucose + NADP(+) = GDP-4-dehydro-alpha-D-rhamnose + NADPH + H(+)</text>
        <dbReference type="Rhea" id="RHEA:18885"/>
        <dbReference type="ChEBI" id="CHEBI:15378"/>
        <dbReference type="ChEBI" id="CHEBI:57273"/>
        <dbReference type="ChEBI" id="CHEBI:57783"/>
        <dbReference type="ChEBI" id="CHEBI:57964"/>
        <dbReference type="ChEBI" id="CHEBI:58349"/>
        <dbReference type="EC" id="1.1.1.271"/>
    </reaction>
</comment>
<dbReference type="CDD" id="cd05239">
    <property type="entry name" value="GDP_FS_SDR_e"/>
    <property type="match status" value="1"/>
</dbReference>
<dbReference type="STRING" id="1048260.LFML04_1772"/>
<feature type="binding site" evidence="5">
    <location>
        <position position="213"/>
    </location>
    <ligand>
        <name>substrate</name>
    </ligand>
</feature>
<evidence type="ECO:0000313" key="7">
    <source>
        <dbReference type="EMBL" id="AFS53972.1"/>
    </source>
</evidence>
<feature type="active site" description="Proton donor/acceptor" evidence="5">
    <location>
        <position position="139"/>
    </location>
</feature>
<dbReference type="PROSITE" id="PS51257">
    <property type="entry name" value="PROKAR_LIPOPROTEIN"/>
    <property type="match status" value="1"/>
</dbReference>
<evidence type="ECO:0000259" key="6">
    <source>
        <dbReference type="Pfam" id="PF01370"/>
    </source>
</evidence>
<comment type="function">
    <text evidence="5">Catalyzes the two-step NADP-dependent conversion of GDP-4-dehydro-6-deoxy-D-mannose to GDP-fucose, involving an epimerase and a reductase reaction.</text>
</comment>
<feature type="binding site" evidence="5">
    <location>
        <begin position="13"/>
        <end position="19"/>
    </location>
    <ligand>
        <name>NADP(+)</name>
        <dbReference type="ChEBI" id="CHEBI:58349"/>
    </ligand>
</feature>
<feature type="binding site" evidence="5">
    <location>
        <position position="191"/>
    </location>
    <ligand>
        <name>substrate</name>
    </ligand>
</feature>
<feature type="binding site" evidence="5">
    <location>
        <position position="183"/>
    </location>
    <ligand>
        <name>NADP(+)</name>
        <dbReference type="ChEBI" id="CHEBI:58349"/>
    </ligand>
</feature>
<dbReference type="Pfam" id="PF01370">
    <property type="entry name" value="Epimerase"/>
    <property type="match status" value="1"/>
</dbReference>
<dbReference type="GO" id="GO:0016853">
    <property type="term" value="F:isomerase activity"/>
    <property type="evidence" value="ECO:0007669"/>
    <property type="project" value="UniProtKB-KW"/>
</dbReference>
<evidence type="ECO:0000256" key="1">
    <source>
        <dbReference type="ARBA" id="ARBA00005959"/>
    </source>
</evidence>